<evidence type="ECO:0000313" key="3">
    <source>
        <dbReference type="Proteomes" id="UP001497516"/>
    </source>
</evidence>
<reference evidence="2 3" key="1">
    <citation type="submission" date="2024-04" db="EMBL/GenBank/DDBJ databases">
        <authorList>
            <person name="Fracassetti M."/>
        </authorList>
    </citation>
    <scope>NUCLEOTIDE SEQUENCE [LARGE SCALE GENOMIC DNA]</scope>
</reference>
<dbReference type="EMBL" id="OZ034817">
    <property type="protein sequence ID" value="CAL1385445.1"/>
    <property type="molecule type" value="Genomic_DNA"/>
</dbReference>
<feature type="region of interest" description="Disordered" evidence="1">
    <location>
        <begin position="52"/>
        <end position="132"/>
    </location>
</feature>
<evidence type="ECO:0000256" key="1">
    <source>
        <dbReference type="SAM" id="MobiDB-lite"/>
    </source>
</evidence>
<dbReference type="Proteomes" id="UP001497516">
    <property type="component" value="Chromosome 4"/>
</dbReference>
<sequence>MRFLIDFISCCGSADCESSSMREVSSSTMGRRGIQSEETRALVTGSTTAAMAAVVSSSNSPRGGRRRVRKRSRTGSGARPGSEAEWKPSLAAISEDKAAAAAEEKARREKERAVKRKGSNRSRDSSSFYGEDYRRSGNQFAGAFPGFPAAPFMI</sequence>
<organism evidence="2 3">
    <name type="scientific">Linum trigynum</name>
    <dbReference type="NCBI Taxonomy" id="586398"/>
    <lineage>
        <taxon>Eukaryota</taxon>
        <taxon>Viridiplantae</taxon>
        <taxon>Streptophyta</taxon>
        <taxon>Embryophyta</taxon>
        <taxon>Tracheophyta</taxon>
        <taxon>Spermatophyta</taxon>
        <taxon>Magnoliopsida</taxon>
        <taxon>eudicotyledons</taxon>
        <taxon>Gunneridae</taxon>
        <taxon>Pentapetalae</taxon>
        <taxon>rosids</taxon>
        <taxon>fabids</taxon>
        <taxon>Malpighiales</taxon>
        <taxon>Linaceae</taxon>
        <taxon>Linum</taxon>
    </lineage>
</organism>
<evidence type="ECO:0000313" key="2">
    <source>
        <dbReference type="EMBL" id="CAL1385445.1"/>
    </source>
</evidence>
<proteinExistence type="predicted"/>
<dbReference type="PANTHER" id="PTHR35318:SF2">
    <property type="entry name" value="OS08G0138900 PROTEIN"/>
    <property type="match status" value="1"/>
</dbReference>
<feature type="compositionally biased region" description="Basic and acidic residues" evidence="1">
    <location>
        <begin position="94"/>
        <end position="112"/>
    </location>
</feature>
<name>A0AAV2EIU9_9ROSI</name>
<feature type="compositionally biased region" description="Low complexity" evidence="1">
    <location>
        <begin position="52"/>
        <end position="62"/>
    </location>
</feature>
<dbReference type="PANTHER" id="PTHR35318">
    <property type="entry name" value="BNAA10G08410D PROTEIN"/>
    <property type="match status" value="1"/>
</dbReference>
<gene>
    <name evidence="2" type="ORF">LTRI10_LOCUS26583</name>
</gene>
<accession>A0AAV2EIU9</accession>
<feature type="compositionally biased region" description="Basic residues" evidence="1">
    <location>
        <begin position="63"/>
        <end position="73"/>
    </location>
</feature>
<keyword evidence="3" id="KW-1185">Reference proteome</keyword>
<dbReference type="AlphaFoldDB" id="A0AAV2EIU9"/>
<protein>
    <submittedName>
        <fullName evidence="2">Uncharacterized protein</fullName>
    </submittedName>
</protein>